<keyword evidence="2" id="KW-1133">Transmembrane helix</keyword>
<gene>
    <name evidence="3" type="ORF">KDL28_09375</name>
</gene>
<evidence type="ECO:0000256" key="1">
    <source>
        <dbReference type="SAM" id="MobiDB-lite"/>
    </source>
</evidence>
<evidence type="ECO:0000313" key="4">
    <source>
        <dbReference type="Proteomes" id="UP001165283"/>
    </source>
</evidence>
<accession>A0ABT0ZXB3</accession>
<keyword evidence="2" id="KW-0812">Transmembrane</keyword>
<name>A0ABT0ZXB3_9PSEU</name>
<keyword evidence="2" id="KW-0472">Membrane</keyword>
<sequence>MSAAAAAALREVVRRYGGSALGDPVALRSALRHLDADLPAGEVDALVAVAAAGAADELRGSGGELGAAVEAVGSRADLPVDDVRAACAAFAAALHPIGAPAAPPADRGGRAGPRITWDGTPTRPAPATGPPRRRRLALVLGAVLLVVTAVAVVVGRPAASPAAADPSAPDQVALRFRALGADLVRGVLRCAPLAPEPGETERVRCDFGGLAVELVGYDSPNRLRGHRDEVLAATRGSARSADAVEAGAAFVMDETAEGRSTVYWDVESPRPMSATVSASRPLAEVLAFHDERRFAALPRPEQPGPAFGSAALWELAAVVVADGGGECAPTAREEYFAGTVEQVSCTFPNGVLADFARVADGRALTAFRVSSAFPEYTVPGTVRTGSWSDVDDTGAEQTQLIEYVLAADGDSYLYYDRRETLCLGLLYHPDLGQAELREFFVSRGLQR</sequence>
<dbReference type="EMBL" id="JAGSOV010000020">
    <property type="protein sequence ID" value="MCO1655264.1"/>
    <property type="molecule type" value="Genomic_DNA"/>
</dbReference>
<reference evidence="3" key="1">
    <citation type="submission" date="2021-04" db="EMBL/GenBank/DDBJ databases">
        <title>Pseudonocardia sp. nov., isolated from sandy soil of mangrove forest.</title>
        <authorList>
            <person name="Zan Z."/>
            <person name="Huang R."/>
            <person name="Liu W."/>
        </authorList>
    </citation>
    <scope>NUCLEOTIDE SEQUENCE</scope>
    <source>
        <strain evidence="3">S2-4</strain>
    </source>
</reference>
<dbReference type="Proteomes" id="UP001165283">
    <property type="component" value="Unassembled WGS sequence"/>
</dbReference>
<keyword evidence="4" id="KW-1185">Reference proteome</keyword>
<proteinExistence type="predicted"/>
<organism evidence="3 4">
    <name type="scientific">Pseudonocardia humida</name>
    <dbReference type="NCBI Taxonomy" id="2800819"/>
    <lineage>
        <taxon>Bacteria</taxon>
        <taxon>Bacillati</taxon>
        <taxon>Actinomycetota</taxon>
        <taxon>Actinomycetes</taxon>
        <taxon>Pseudonocardiales</taxon>
        <taxon>Pseudonocardiaceae</taxon>
        <taxon>Pseudonocardia</taxon>
    </lineage>
</organism>
<feature type="transmembrane region" description="Helical" evidence="2">
    <location>
        <begin position="136"/>
        <end position="155"/>
    </location>
</feature>
<protein>
    <submittedName>
        <fullName evidence="3">Uncharacterized protein</fullName>
    </submittedName>
</protein>
<dbReference type="RefSeq" id="WP_252437041.1">
    <property type="nucleotide sequence ID" value="NZ_JAGSOV010000020.1"/>
</dbReference>
<evidence type="ECO:0000313" key="3">
    <source>
        <dbReference type="EMBL" id="MCO1655264.1"/>
    </source>
</evidence>
<comment type="caution">
    <text evidence="3">The sequence shown here is derived from an EMBL/GenBank/DDBJ whole genome shotgun (WGS) entry which is preliminary data.</text>
</comment>
<feature type="region of interest" description="Disordered" evidence="1">
    <location>
        <begin position="101"/>
        <end position="131"/>
    </location>
</feature>
<evidence type="ECO:0000256" key="2">
    <source>
        <dbReference type="SAM" id="Phobius"/>
    </source>
</evidence>